<protein>
    <submittedName>
        <fullName evidence="1 3">Uncharacterized protein</fullName>
    </submittedName>
</protein>
<dbReference type="EMBL" id="UXSR01001024">
    <property type="protein sequence ID" value="VDD77816.1"/>
    <property type="molecule type" value="Genomic_DNA"/>
</dbReference>
<accession>A0A0R3UA70</accession>
<evidence type="ECO:0000313" key="2">
    <source>
        <dbReference type="Proteomes" id="UP000267029"/>
    </source>
</evidence>
<dbReference type="Proteomes" id="UP000267029">
    <property type="component" value="Unassembled WGS sequence"/>
</dbReference>
<dbReference type="AlphaFoldDB" id="A0A0R3UA70"/>
<dbReference type="WBParaSite" id="MCOS_0000381801-mRNA-1">
    <property type="protein sequence ID" value="MCOS_0000381801-mRNA-1"/>
    <property type="gene ID" value="MCOS_0000381801"/>
</dbReference>
<name>A0A0R3UA70_MESCO</name>
<keyword evidence="2" id="KW-1185">Reference proteome</keyword>
<reference evidence="1 2" key="2">
    <citation type="submission" date="2018-10" db="EMBL/GenBank/DDBJ databases">
        <authorList>
            <consortium name="Pathogen Informatics"/>
        </authorList>
    </citation>
    <scope>NUCLEOTIDE SEQUENCE [LARGE SCALE GENOMIC DNA]</scope>
</reference>
<proteinExistence type="predicted"/>
<evidence type="ECO:0000313" key="3">
    <source>
        <dbReference type="WBParaSite" id="MCOS_0000381801-mRNA-1"/>
    </source>
</evidence>
<sequence length="83" mass="9253">MLVLEYLSSKLAHGQVKQQQCTNDHLEPGGNRFSDGMVNHYACGIEQICNVVTKNPKASAMARGCSLTDKSWAFGKMRYCRLD</sequence>
<evidence type="ECO:0000313" key="1">
    <source>
        <dbReference type="EMBL" id="VDD77816.1"/>
    </source>
</evidence>
<organism evidence="3">
    <name type="scientific">Mesocestoides corti</name>
    <name type="common">Flatworm</name>
    <dbReference type="NCBI Taxonomy" id="53468"/>
    <lineage>
        <taxon>Eukaryota</taxon>
        <taxon>Metazoa</taxon>
        <taxon>Spiralia</taxon>
        <taxon>Lophotrochozoa</taxon>
        <taxon>Platyhelminthes</taxon>
        <taxon>Cestoda</taxon>
        <taxon>Eucestoda</taxon>
        <taxon>Cyclophyllidea</taxon>
        <taxon>Mesocestoididae</taxon>
        <taxon>Mesocestoides</taxon>
    </lineage>
</organism>
<reference evidence="3" key="1">
    <citation type="submission" date="2017-02" db="UniProtKB">
        <authorList>
            <consortium name="WormBaseParasite"/>
        </authorList>
    </citation>
    <scope>IDENTIFICATION</scope>
</reference>
<gene>
    <name evidence="1" type="ORF">MCOS_LOCUS3819</name>
</gene>